<dbReference type="InterPro" id="IPR015943">
    <property type="entry name" value="WD40/YVTN_repeat-like_dom_sf"/>
</dbReference>
<keyword evidence="2" id="KW-0479">Metal-binding</keyword>
<dbReference type="InParanoid" id="A9USZ9"/>
<dbReference type="SUPFAM" id="SSF50978">
    <property type="entry name" value="WD40 repeat-like"/>
    <property type="match status" value="1"/>
</dbReference>
<dbReference type="eggNOG" id="KOG1409">
    <property type="taxonomic scope" value="Eukaryota"/>
</dbReference>
<dbReference type="STRING" id="81824.A9USZ9"/>
<dbReference type="EMBL" id="CH991545">
    <property type="protein sequence ID" value="EDQ91157.1"/>
    <property type="molecule type" value="Genomic_DNA"/>
</dbReference>
<dbReference type="InterPro" id="IPR011011">
    <property type="entry name" value="Znf_FYVE_PHD"/>
</dbReference>
<evidence type="ECO:0000256" key="3">
    <source>
        <dbReference type="ARBA" id="ARBA00022737"/>
    </source>
</evidence>
<dbReference type="KEGG" id="mbr:MONBRDRAFT_15409"/>
<dbReference type="SMART" id="SM00320">
    <property type="entry name" value="WD40"/>
    <property type="match status" value="4"/>
</dbReference>
<dbReference type="RefSeq" id="XP_001743579.1">
    <property type="nucleotide sequence ID" value="XM_001743527.1"/>
</dbReference>
<dbReference type="FunCoup" id="A9USZ9">
    <property type="interactions" value="1536"/>
</dbReference>
<accession>A9USZ9</accession>
<gene>
    <name evidence="9" type="ORF">MONBRDRAFT_15409</name>
</gene>
<dbReference type="InterPro" id="IPR017455">
    <property type="entry name" value="Znf_FYVE-rel"/>
</dbReference>
<keyword evidence="1 7" id="KW-0853">WD repeat</keyword>
<keyword evidence="10" id="KW-1185">Reference proteome</keyword>
<feature type="repeat" description="WD" evidence="7">
    <location>
        <begin position="189"/>
        <end position="222"/>
    </location>
</feature>
<feature type="domain" description="FYVE-type" evidence="8">
    <location>
        <begin position="275"/>
        <end position="347"/>
    </location>
</feature>
<dbReference type="InterPro" id="IPR036322">
    <property type="entry name" value="WD40_repeat_dom_sf"/>
</dbReference>
<dbReference type="SMART" id="SM00064">
    <property type="entry name" value="FYVE"/>
    <property type="match status" value="1"/>
</dbReference>
<name>A9USZ9_MONBE</name>
<evidence type="ECO:0000313" key="10">
    <source>
        <dbReference type="Proteomes" id="UP000001357"/>
    </source>
</evidence>
<organism evidence="9 10">
    <name type="scientific">Monosiga brevicollis</name>
    <name type="common">Choanoflagellate</name>
    <dbReference type="NCBI Taxonomy" id="81824"/>
    <lineage>
        <taxon>Eukaryota</taxon>
        <taxon>Choanoflagellata</taxon>
        <taxon>Craspedida</taxon>
        <taxon>Salpingoecidae</taxon>
        <taxon>Monosiga</taxon>
    </lineage>
</organism>
<dbReference type="Pfam" id="PF00400">
    <property type="entry name" value="WD40"/>
    <property type="match status" value="4"/>
</dbReference>
<keyword evidence="5" id="KW-0862">Zinc</keyword>
<evidence type="ECO:0000256" key="4">
    <source>
        <dbReference type="ARBA" id="ARBA00022771"/>
    </source>
</evidence>
<dbReference type="Gene3D" id="2.130.10.10">
    <property type="entry name" value="YVTN repeat-like/Quinoprotein amine dehydrogenase"/>
    <property type="match status" value="2"/>
</dbReference>
<evidence type="ECO:0000256" key="2">
    <source>
        <dbReference type="ARBA" id="ARBA00022723"/>
    </source>
</evidence>
<evidence type="ECO:0000313" key="9">
    <source>
        <dbReference type="EMBL" id="EDQ91157.1"/>
    </source>
</evidence>
<dbReference type="FunFam" id="3.30.40.10:FF:000105">
    <property type="entry name" value="WD repeat and FYVE domain-containing protein 2"/>
    <property type="match status" value="1"/>
</dbReference>
<dbReference type="GO" id="GO:0005769">
    <property type="term" value="C:early endosome"/>
    <property type="evidence" value="ECO:0000318"/>
    <property type="project" value="GO_Central"/>
</dbReference>
<dbReference type="InterPro" id="IPR000306">
    <property type="entry name" value="Znf_FYVE"/>
</dbReference>
<dbReference type="SUPFAM" id="SSF57903">
    <property type="entry name" value="FYVE/PHD zinc finger"/>
    <property type="match status" value="1"/>
</dbReference>
<dbReference type="PROSITE" id="PS00678">
    <property type="entry name" value="WD_REPEATS_1"/>
    <property type="match status" value="1"/>
</dbReference>
<reference evidence="9 10" key="1">
    <citation type="journal article" date="2008" name="Nature">
        <title>The genome of the choanoflagellate Monosiga brevicollis and the origin of metazoans.</title>
        <authorList>
            <consortium name="JGI Sequencing"/>
            <person name="King N."/>
            <person name="Westbrook M.J."/>
            <person name="Young S.L."/>
            <person name="Kuo A."/>
            <person name="Abedin M."/>
            <person name="Chapman J."/>
            <person name="Fairclough S."/>
            <person name="Hellsten U."/>
            <person name="Isogai Y."/>
            <person name="Letunic I."/>
            <person name="Marr M."/>
            <person name="Pincus D."/>
            <person name="Putnam N."/>
            <person name="Rokas A."/>
            <person name="Wright K.J."/>
            <person name="Zuzow R."/>
            <person name="Dirks W."/>
            <person name="Good M."/>
            <person name="Goodstein D."/>
            <person name="Lemons D."/>
            <person name="Li W."/>
            <person name="Lyons J.B."/>
            <person name="Morris A."/>
            <person name="Nichols S."/>
            <person name="Richter D.J."/>
            <person name="Salamov A."/>
            <person name="Bork P."/>
            <person name="Lim W.A."/>
            <person name="Manning G."/>
            <person name="Miller W.T."/>
            <person name="McGinnis W."/>
            <person name="Shapiro H."/>
            <person name="Tjian R."/>
            <person name="Grigoriev I.V."/>
            <person name="Rokhsar D."/>
        </authorList>
    </citation>
    <scope>NUCLEOTIDE SEQUENCE [LARGE SCALE GENOMIC DNA]</scope>
    <source>
        <strain evidence="10">MX1 / ATCC 50154</strain>
    </source>
</reference>
<evidence type="ECO:0000259" key="8">
    <source>
        <dbReference type="PROSITE" id="PS50178"/>
    </source>
</evidence>
<dbReference type="PROSITE" id="PS50082">
    <property type="entry name" value="WD_REPEATS_2"/>
    <property type="match status" value="2"/>
</dbReference>
<dbReference type="InterPro" id="IPR042234">
    <property type="entry name" value="WDFY1/WDFY2"/>
</dbReference>
<dbReference type="InterPro" id="IPR013083">
    <property type="entry name" value="Znf_RING/FYVE/PHD"/>
</dbReference>
<dbReference type="GO" id="GO:0008270">
    <property type="term" value="F:zinc ion binding"/>
    <property type="evidence" value="ECO:0007669"/>
    <property type="project" value="UniProtKB-KW"/>
</dbReference>
<dbReference type="AlphaFoldDB" id="A9USZ9"/>
<evidence type="ECO:0000256" key="7">
    <source>
        <dbReference type="PROSITE-ProRule" id="PRU00221"/>
    </source>
</evidence>
<dbReference type="GeneID" id="5888989"/>
<evidence type="ECO:0000256" key="6">
    <source>
        <dbReference type="PROSITE-ProRule" id="PRU00091"/>
    </source>
</evidence>
<evidence type="ECO:0000256" key="5">
    <source>
        <dbReference type="ARBA" id="ARBA00022833"/>
    </source>
</evidence>
<proteinExistence type="predicted"/>
<protein>
    <recommendedName>
        <fullName evidence="8">FYVE-type domain-containing protein</fullName>
    </recommendedName>
</protein>
<dbReference type="PROSITE" id="PS50294">
    <property type="entry name" value="WD_REPEATS_REGION"/>
    <property type="match status" value="2"/>
</dbReference>
<dbReference type="InterPro" id="IPR019775">
    <property type="entry name" value="WD40_repeat_CS"/>
</dbReference>
<sequence>MSKAAKPQLVAQLQGQHTGPINDAIYVPDHHAAISVSDDKNVLIWLRRDDGTYWPSVCHPMPFAPTALCYHHESRRLFVGMDQGSISEYVVSEDFNSMTTTRTMPAHSGRVRCIIYDHERQLVLSGAHDKCITLSSAADGKRLSAHSRPAWVTSLQYDEDTQNVFVGDYRGLIGVLKIVNNKLQFISNLEGHDGDVRSLLWVPERGYLFSGSFDKTVICWDVGGNKGISYELTGHRNKVRGLAYVLAEDILMSTGDDGMLALWNMKAERTPTPTWQDGDLCALCSEPFFWNFKAMWHKKSISFKRQHHCRRCGKAVCDKCSPSRQAYPVMGFEFAVRFCSTCATEVKDEPYVCVVWNGGNHGVTRTPSIGPSVLKLWLVCAECRVVPFTLV</sequence>
<evidence type="ECO:0000256" key="1">
    <source>
        <dbReference type="ARBA" id="ARBA00022574"/>
    </source>
</evidence>
<dbReference type="Pfam" id="PF01363">
    <property type="entry name" value="FYVE"/>
    <property type="match status" value="1"/>
</dbReference>
<dbReference type="PANTHER" id="PTHR46189">
    <property type="entry name" value="LD41958P"/>
    <property type="match status" value="1"/>
</dbReference>
<dbReference type="PROSITE" id="PS50178">
    <property type="entry name" value="ZF_FYVE"/>
    <property type="match status" value="1"/>
</dbReference>
<dbReference type="InterPro" id="IPR001680">
    <property type="entry name" value="WD40_rpt"/>
</dbReference>
<dbReference type="PANTHER" id="PTHR46189:SF1">
    <property type="entry name" value="LD41958P"/>
    <property type="match status" value="1"/>
</dbReference>
<feature type="repeat" description="WD" evidence="7">
    <location>
        <begin position="232"/>
        <end position="273"/>
    </location>
</feature>
<dbReference type="Gene3D" id="3.30.40.10">
    <property type="entry name" value="Zinc/RING finger domain, C3HC4 (zinc finger)"/>
    <property type="match status" value="1"/>
</dbReference>
<dbReference type="Proteomes" id="UP000001357">
    <property type="component" value="Unassembled WGS sequence"/>
</dbReference>
<keyword evidence="3" id="KW-0677">Repeat</keyword>
<dbReference type="CDD" id="cd15718">
    <property type="entry name" value="FYVE_WDFY1_like"/>
    <property type="match status" value="1"/>
</dbReference>
<keyword evidence="4 6" id="KW-0863">Zinc-finger</keyword>
<dbReference type="OMA" id="EIRCLRW"/>